<gene>
    <name evidence="2" type="ORF">EZS28_050511</name>
</gene>
<dbReference type="EMBL" id="SNRW01037142">
    <property type="protein sequence ID" value="KAA6353961.1"/>
    <property type="molecule type" value="Genomic_DNA"/>
</dbReference>
<feature type="region of interest" description="Disordered" evidence="1">
    <location>
        <begin position="1"/>
        <end position="24"/>
    </location>
</feature>
<dbReference type="AlphaFoldDB" id="A0A5J4T8D2"/>
<reference evidence="2 3" key="1">
    <citation type="submission" date="2019-03" db="EMBL/GenBank/DDBJ databases">
        <title>Single cell metagenomics reveals metabolic interactions within the superorganism composed of flagellate Streblomastix strix and complex community of Bacteroidetes bacteria on its surface.</title>
        <authorList>
            <person name="Treitli S.C."/>
            <person name="Kolisko M."/>
            <person name="Husnik F."/>
            <person name="Keeling P."/>
            <person name="Hampl V."/>
        </authorList>
    </citation>
    <scope>NUCLEOTIDE SEQUENCE [LARGE SCALE GENOMIC DNA]</scope>
    <source>
        <strain evidence="2">ST1C</strain>
    </source>
</reference>
<name>A0A5J4T8D2_9EUKA</name>
<comment type="caution">
    <text evidence="2">The sequence shown here is derived from an EMBL/GenBank/DDBJ whole genome shotgun (WGS) entry which is preliminary data.</text>
</comment>
<protein>
    <submittedName>
        <fullName evidence="2">Uncharacterized protein</fullName>
    </submittedName>
</protein>
<organism evidence="2 3">
    <name type="scientific">Streblomastix strix</name>
    <dbReference type="NCBI Taxonomy" id="222440"/>
    <lineage>
        <taxon>Eukaryota</taxon>
        <taxon>Metamonada</taxon>
        <taxon>Preaxostyla</taxon>
        <taxon>Oxymonadida</taxon>
        <taxon>Streblomastigidae</taxon>
        <taxon>Streblomastix</taxon>
    </lineage>
</organism>
<feature type="non-terminal residue" evidence="2">
    <location>
        <position position="57"/>
    </location>
</feature>
<sequence>MVQPNIHDKESKREMVKDTGCESFKQTDSRLPLQDARFDRDETNNQTWGLGHFTRTP</sequence>
<proteinExistence type="predicted"/>
<feature type="region of interest" description="Disordered" evidence="1">
    <location>
        <begin position="37"/>
        <end position="57"/>
    </location>
</feature>
<evidence type="ECO:0000313" key="2">
    <source>
        <dbReference type="EMBL" id="KAA6353961.1"/>
    </source>
</evidence>
<evidence type="ECO:0000313" key="3">
    <source>
        <dbReference type="Proteomes" id="UP000324800"/>
    </source>
</evidence>
<dbReference type="Proteomes" id="UP000324800">
    <property type="component" value="Unassembled WGS sequence"/>
</dbReference>
<accession>A0A5J4T8D2</accession>
<evidence type="ECO:0000256" key="1">
    <source>
        <dbReference type="SAM" id="MobiDB-lite"/>
    </source>
</evidence>